<keyword evidence="7 8" id="KW-0472">Membrane</keyword>
<keyword evidence="4" id="KW-1003">Cell membrane</keyword>
<keyword evidence="6 8" id="KW-1133">Transmembrane helix</keyword>
<feature type="transmembrane region" description="Helical" evidence="8">
    <location>
        <begin position="12"/>
        <end position="33"/>
    </location>
</feature>
<dbReference type="PANTHER" id="PTHR30472">
    <property type="entry name" value="FERRIC ENTEROBACTIN TRANSPORT SYSTEM PERMEASE PROTEIN"/>
    <property type="match status" value="1"/>
</dbReference>
<feature type="transmembrane region" description="Helical" evidence="8">
    <location>
        <begin position="179"/>
        <end position="205"/>
    </location>
</feature>
<feature type="transmembrane region" description="Helical" evidence="8">
    <location>
        <begin position="238"/>
        <end position="266"/>
    </location>
</feature>
<evidence type="ECO:0000256" key="7">
    <source>
        <dbReference type="ARBA" id="ARBA00023136"/>
    </source>
</evidence>
<dbReference type="Pfam" id="PF01032">
    <property type="entry name" value="FecCD"/>
    <property type="match status" value="1"/>
</dbReference>
<evidence type="ECO:0000256" key="6">
    <source>
        <dbReference type="ARBA" id="ARBA00022989"/>
    </source>
</evidence>
<feature type="transmembrane region" description="Helical" evidence="8">
    <location>
        <begin position="70"/>
        <end position="92"/>
    </location>
</feature>
<dbReference type="InterPro" id="IPR000522">
    <property type="entry name" value="ABC_transptr_permease_BtuC"/>
</dbReference>
<dbReference type="SUPFAM" id="SSF81345">
    <property type="entry name" value="ABC transporter involved in vitamin B12 uptake, BtuC"/>
    <property type="match status" value="1"/>
</dbReference>
<comment type="caution">
    <text evidence="9">The sequence shown here is derived from an EMBL/GenBank/DDBJ whole genome shotgun (WGS) entry which is preliminary data.</text>
</comment>
<dbReference type="CDD" id="cd06550">
    <property type="entry name" value="TM_ABC_iron-siderophores_like"/>
    <property type="match status" value="1"/>
</dbReference>
<comment type="similarity">
    <text evidence="2">Belongs to the binding-protein-dependent transport system permease family. FecCD subfamily.</text>
</comment>
<name>A0ABS9EMX1_9BACT</name>
<dbReference type="Proteomes" id="UP001200430">
    <property type="component" value="Unassembled WGS sequence"/>
</dbReference>
<reference evidence="9 10" key="1">
    <citation type="submission" date="2022-01" db="EMBL/GenBank/DDBJ databases">
        <title>Dethiosulfovibrio faecalis sp. nov., a novel proteolytic, non-sulfur-reducing bacterium isolated from a marine aquaculture solid waste bioreactor.</title>
        <authorList>
            <person name="Grabowski S."/>
            <person name="Apolinario E."/>
            <person name="Schneider N."/>
            <person name="Marshall C.W."/>
            <person name="Sowers K.R."/>
        </authorList>
    </citation>
    <scope>NUCLEOTIDE SEQUENCE [LARGE SCALE GENOMIC DNA]</scope>
    <source>
        <strain evidence="9 10">DSM 12537</strain>
    </source>
</reference>
<evidence type="ECO:0000256" key="3">
    <source>
        <dbReference type="ARBA" id="ARBA00022448"/>
    </source>
</evidence>
<evidence type="ECO:0000256" key="1">
    <source>
        <dbReference type="ARBA" id="ARBA00004651"/>
    </source>
</evidence>
<evidence type="ECO:0000256" key="8">
    <source>
        <dbReference type="SAM" id="Phobius"/>
    </source>
</evidence>
<evidence type="ECO:0000256" key="5">
    <source>
        <dbReference type="ARBA" id="ARBA00022692"/>
    </source>
</evidence>
<sequence>MRITDRIRQDRKRAFLCGSLLLVALIALFFWRITSGDVDLSLSDVAGALLGWGSNDQAHVIVRVVRLPRIMASMGAGASLAVSGVVLQALLANPLAEPYTLGIASGAAFGASLAILSGWVVTISAFAGALVALALVMAISWRSGGSTGHTVLAGIVVGSSLSAGVTLAKALAGDKVAGIVFWLMGGFAGASWGSVFWVWLGVLIVSSSLFFSSDLDALSLGGNNGAVLGVDERVLRPLLAVAAAFSAASVVSFFGVIGFVGLVVPHLVRISIGASHRVLLPLSMLTGALLLSGADGIVRELGELPVGVLTSLVGGPFFCWILIRERGRG</sequence>
<comment type="subcellular location">
    <subcellularLocation>
        <location evidence="1">Cell membrane</location>
        <topology evidence="1">Multi-pass membrane protein</topology>
    </subcellularLocation>
</comment>
<dbReference type="PANTHER" id="PTHR30472:SF25">
    <property type="entry name" value="ABC TRANSPORTER PERMEASE PROTEIN MJ0876-RELATED"/>
    <property type="match status" value="1"/>
</dbReference>
<evidence type="ECO:0000256" key="4">
    <source>
        <dbReference type="ARBA" id="ARBA00022475"/>
    </source>
</evidence>
<evidence type="ECO:0000256" key="2">
    <source>
        <dbReference type="ARBA" id="ARBA00007935"/>
    </source>
</evidence>
<feature type="transmembrane region" description="Helical" evidence="8">
    <location>
        <begin position="113"/>
        <end position="139"/>
    </location>
</feature>
<organism evidence="9 10">
    <name type="scientific">Dethiosulfovibrio marinus</name>
    <dbReference type="NCBI Taxonomy" id="133532"/>
    <lineage>
        <taxon>Bacteria</taxon>
        <taxon>Thermotogati</taxon>
        <taxon>Synergistota</taxon>
        <taxon>Synergistia</taxon>
        <taxon>Synergistales</taxon>
        <taxon>Dethiosulfovibrionaceae</taxon>
        <taxon>Dethiosulfovibrio</taxon>
    </lineage>
</organism>
<dbReference type="Gene3D" id="1.10.3470.10">
    <property type="entry name" value="ABC transporter involved in vitamin B12 uptake, BtuC"/>
    <property type="match status" value="1"/>
</dbReference>
<evidence type="ECO:0000313" key="10">
    <source>
        <dbReference type="Proteomes" id="UP001200430"/>
    </source>
</evidence>
<protein>
    <submittedName>
        <fullName evidence="9">Iron ABC transporter permease</fullName>
    </submittedName>
</protein>
<feature type="transmembrane region" description="Helical" evidence="8">
    <location>
        <begin position="151"/>
        <end position="172"/>
    </location>
</feature>
<keyword evidence="3" id="KW-0813">Transport</keyword>
<dbReference type="EMBL" id="JAKGUD010000003">
    <property type="protein sequence ID" value="MCF4141881.1"/>
    <property type="molecule type" value="Genomic_DNA"/>
</dbReference>
<dbReference type="RefSeq" id="WP_236098642.1">
    <property type="nucleotide sequence ID" value="NZ_JAKGUD010000003.1"/>
</dbReference>
<gene>
    <name evidence="9" type="ORF">L2W38_03505</name>
</gene>
<proteinExistence type="inferred from homology"/>
<evidence type="ECO:0000313" key="9">
    <source>
        <dbReference type="EMBL" id="MCF4141881.1"/>
    </source>
</evidence>
<dbReference type="InterPro" id="IPR037294">
    <property type="entry name" value="ABC_BtuC-like"/>
</dbReference>
<feature type="transmembrane region" description="Helical" evidence="8">
    <location>
        <begin position="304"/>
        <end position="323"/>
    </location>
</feature>
<feature type="transmembrane region" description="Helical" evidence="8">
    <location>
        <begin position="278"/>
        <end position="298"/>
    </location>
</feature>
<keyword evidence="5 8" id="KW-0812">Transmembrane</keyword>
<accession>A0ABS9EMX1</accession>
<keyword evidence="10" id="KW-1185">Reference proteome</keyword>